<proteinExistence type="predicted"/>
<evidence type="ECO:0000313" key="1">
    <source>
        <dbReference type="EMBL" id="CRL20544.1"/>
    </source>
</evidence>
<reference evidence="1 2" key="1">
    <citation type="journal article" date="2014" name="Nat. Commun.">
        <title>Multiple recent horizontal transfers of a large genomic region in cheese making fungi.</title>
        <authorList>
            <person name="Cheeseman K."/>
            <person name="Ropars J."/>
            <person name="Renault P."/>
            <person name="Dupont J."/>
            <person name="Gouzy J."/>
            <person name="Branca A."/>
            <person name="Abraham A.L."/>
            <person name="Ceppi M."/>
            <person name="Conseiller E."/>
            <person name="Debuchy R."/>
            <person name="Malagnac F."/>
            <person name="Goarin A."/>
            <person name="Silar P."/>
            <person name="Lacoste S."/>
            <person name="Sallet E."/>
            <person name="Bensimon A."/>
            <person name="Giraud T."/>
            <person name="Brygoo Y."/>
        </authorList>
    </citation>
    <scope>NUCLEOTIDE SEQUENCE [LARGE SCALE GENOMIC DNA]</scope>
    <source>
        <strain evidence="2">FM 013</strain>
    </source>
</reference>
<dbReference type="EMBL" id="HG793137">
    <property type="protein sequence ID" value="CRL20544.1"/>
    <property type="molecule type" value="Genomic_DNA"/>
</dbReference>
<gene>
    <name evidence="1" type="ORF">PCAMFM013_S004g000485</name>
</gene>
<dbReference type="AlphaFoldDB" id="A0A0G4P2K9"/>
<organism evidence="1 2">
    <name type="scientific">Penicillium camemberti (strain FM 013)</name>
    <dbReference type="NCBI Taxonomy" id="1429867"/>
    <lineage>
        <taxon>Eukaryota</taxon>
        <taxon>Fungi</taxon>
        <taxon>Dikarya</taxon>
        <taxon>Ascomycota</taxon>
        <taxon>Pezizomycotina</taxon>
        <taxon>Eurotiomycetes</taxon>
        <taxon>Eurotiomycetidae</taxon>
        <taxon>Eurotiales</taxon>
        <taxon>Aspergillaceae</taxon>
        <taxon>Penicillium</taxon>
    </lineage>
</organism>
<sequence>MRTIVPQRKPLAKFPETAKLYPVIMKQRGKVKARPQYVSGGLIDDVLKRVSPYLRRNPPVDILDLWPGGGLLSSKVNTLLEPRRHVLVEPNMNFRGLLAPLVESKPCYKLVQDQIYGKSDWADFLATHLPEQGPGNRESSGIIPKNDTLLVLANLPESSSATDHFKPSRWFLYFMNSCLRQTDLNLYGAVRFLVTMPSVDIPLMLPRSAMERSRTGVFAETIGLHNIELASPAQSERSHQWQGWDDINDNRNLVAARAAANGIITPPNRELPPVKLVPEIAHRGRNSQPYERQVQTPFHDKLFETVAAADKLGINSSQDTTDPKAKEVIRNRGVALTKLVRDNSARHFRQTLAKTILELDEVGRAFARAAADPKESVESLKALEDRMVSLRSSYTTLCASLHFVMLERHDHTIDDLRLARLSNDIADAKLVHHRRPFEPLYIHPDEIYPRGSGDERTVLYFEADPNPPILKKVFDLPAPMVQPVLDRYFSLLALVGFRGKMSVAEFLEAAFPLDPINNHVRDIPSLTHFAERRLKPGCGPMPLPDGSTSDPAFTYQENVDYDLSGVRIRTLSAQTMLDIAIKYEKLSDKLSTIALSRVLGGSLNHAQIGDDLVKMKMR</sequence>
<evidence type="ECO:0000313" key="2">
    <source>
        <dbReference type="Proteomes" id="UP000053732"/>
    </source>
</evidence>
<keyword evidence="2" id="KW-1185">Reference proteome</keyword>
<accession>A0A0G4P2K9</accession>
<dbReference type="Gene3D" id="3.40.50.150">
    <property type="entry name" value="Vaccinia Virus protein VP39"/>
    <property type="match status" value="1"/>
</dbReference>
<dbReference type="Proteomes" id="UP000053732">
    <property type="component" value="Unassembled WGS sequence"/>
</dbReference>
<name>A0A0G4P2K9_PENC3</name>
<protein>
    <submittedName>
        <fullName evidence="1">Str. FM013</fullName>
    </submittedName>
</protein>
<dbReference type="SUPFAM" id="SSF53335">
    <property type="entry name" value="S-adenosyl-L-methionine-dependent methyltransferases"/>
    <property type="match status" value="1"/>
</dbReference>
<dbReference type="InterPro" id="IPR029063">
    <property type="entry name" value="SAM-dependent_MTases_sf"/>
</dbReference>